<proteinExistence type="predicted"/>
<gene>
    <name evidence="1" type="ORF">ADK38_09305</name>
</gene>
<evidence type="ECO:0000313" key="1">
    <source>
        <dbReference type="EMBL" id="KOG90347.1"/>
    </source>
</evidence>
<evidence type="ECO:0000313" key="2">
    <source>
        <dbReference type="Proteomes" id="UP000037020"/>
    </source>
</evidence>
<dbReference type="EMBL" id="LGUT01000776">
    <property type="protein sequence ID" value="KOG90347.1"/>
    <property type="molecule type" value="Genomic_DNA"/>
</dbReference>
<comment type="caution">
    <text evidence="1">The sequence shown here is derived from an EMBL/GenBank/DDBJ whole genome shotgun (WGS) entry which is preliminary data.</text>
</comment>
<name>A0ABR5JA87_9ACTN</name>
<keyword evidence="2" id="KW-1185">Reference proteome</keyword>
<reference evidence="1 2" key="1">
    <citation type="submission" date="2015-07" db="EMBL/GenBank/DDBJ databases">
        <authorList>
            <person name="Ju K.-S."/>
            <person name="Doroghazi J.R."/>
            <person name="Metcalf W.W."/>
        </authorList>
    </citation>
    <scope>NUCLEOTIDE SEQUENCE [LARGE SCALE GENOMIC DNA]</scope>
    <source>
        <strain evidence="1 2">NRRL B-3589</strain>
    </source>
</reference>
<protein>
    <submittedName>
        <fullName evidence="1">Uncharacterized protein</fullName>
    </submittedName>
</protein>
<accession>A0ABR5JA87</accession>
<dbReference type="Proteomes" id="UP000037020">
    <property type="component" value="Unassembled WGS sequence"/>
</dbReference>
<sequence>MAGERGARRAVRGVGQPQRLRDRVVHQRRVVDGGQLDQPHAVAEAILHSRRRVRREAGLADAADAGHRHQPGVVQLPGQCGEFALPPDESIELRGEVARPAGPR</sequence>
<organism evidence="1 2">
    <name type="scientific">Streptomyces varsoviensis</name>
    <dbReference type="NCBI Taxonomy" id="67373"/>
    <lineage>
        <taxon>Bacteria</taxon>
        <taxon>Bacillati</taxon>
        <taxon>Actinomycetota</taxon>
        <taxon>Actinomycetes</taxon>
        <taxon>Kitasatosporales</taxon>
        <taxon>Streptomycetaceae</taxon>
        <taxon>Streptomyces</taxon>
    </lineage>
</organism>